<dbReference type="Gene3D" id="3.40.640.10">
    <property type="entry name" value="Type I PLP-dependent aspartate aminotransferase-like (Major domain)"/>
    <property type="match status" value="1"/>
</dbReference>
<dbReference type="EMBL" id="CP129113">
    <property type="protein sequence ID" value="WLV26000.1"/>
    <property type="molecule type" value="Genomic_DNA"/>
</dbReference>
<keyword evidence="3" id="KW-0663">Pyridoxal phosphate</keyword>
<evidence type="ECO:0000256" key="5">
    <source>
        <dbReference type="RuleBase" id="RU004504"/>
    </source>
</evidence>
<dbReference type="GO" id="GO:0008483">
    <property type="term" value="F:transaminase activity"/>
    <property type="evidence" value="ECO:0007669"/>
    <property type="project" value="UniProtKB-KW"/>
</dbReference>
<proteinExistence type="inferred from homology"/>
<evidence type="ECO:0000256" key="3">
    <source>
        <dbReference type="ARBA" id="ARBA00022898"/>
    </source>
</evidence>
<dbReference type="InterPro" id="IPR015424">
    <property type="entry name" value="PyrdxlP-dep_Trfase"/>
</dbReference>
<sequence length="382" mass="41875">MMLDKQILRIPGPTPIPPRVEHALGQPMIGHRNPQMGELHARLKPKLAKIFGTKKDVMILSSSGTGAMETAAVNLCKSGDEVIVVVTGAFGERFADICDAHGLTTYRLEMNWGTACTPEKLKAFLREHPSVKAVFMTYCETSTSVLNPIKELTDTVRSESDALVAVDGVSCIAGVEANMDDWGVDIYVTGSQKAFMLPPGLAFVAASERAREAFKKNDHSRFYFDLNKYAEKIENNSTPFTPPVSLLFGLDEALNMMMEEGLENVFKRHRLMSNMTRSAIEALGIPLLTENKYASPTVTAVKPEQVDAEKVRKILIQDFKIYVAGGPKHLKGKIFRIGHMGYCSPADVFEYIAALEVAFKKAGANIELGAGTKAAQEIFLNA</sequence>
<organism evidence="7 8">
    <name type="scientific">Aciduricibacillus chroicocephali</name>
    <dbReference type="NCBI Taxonomy" id="3054939"/>
    <lineage>
        <taxon>Bacteria</taxon>
        <taxon>Bacillati</taxon>
        <taxon>Bacillota</taxon>
        <taxon>Bacilli</taxon>
        <taxon>Bacillales</taxon>
        <taxon>Bacillaceae</taxon>
        <taxon>Aciduricibacillus</taxon>
    </lineage>
</organism>
<evidence type="ECO:0000313" key="7">
    <source>
        <dbReference type="EMBL" id="WLV26000.1"/>
    </source>
</evidence>
<dbReference type="InterPro" id="IPR015421">
    <property type="entry name" value="PyrdxlP-dep_Trfase_major"/>
</dbReference>
<dbReference type="PANTHER" id="PTHR21152">
    <property type="entry name" value="AMINOTRANSFERASE CLASS V"/>
    <property type="match status" value="1"/>
</dbReference>
<dbReference type="PIRSF" id="PIRSF000524">
    <property type="entry name" value="SPT"/>
    <property type="match status" value="1"/>
</dbReference>
<dbReference type="InterPro" id="IPR000192">
    <property type="entry name" value="Aminotrans_V_dom"/>
</dbReference>
<protein>
    <submittedName>
        <fullName evidence="7">Alanine--glyoxylate aminotransferase family protein</fullName>
    </submittedName>
</protein>
<accession>A0ABY9KZD6</accession>
<evidence type="ECO:0000256" key="4">
    <source>
        <dbReference type="RuleBase" id="RU004075"/>
    </source>
</evidence>
<dbReference type="Pfam" id="PF00266">
    <property type="entry name" value="Aminotran_5"/>
    <property type="match status" value="1"/>
</dbReference>
<keyword evidence="8" id="KW-1185">Reference proteome</keyword>
<comment type="similarity">
    <text evidence="2 4">Belongs to the class-V pyridoxal-phosphate-dependent aminotransferase family.</text>
</comment>
<keyword evidence="7" id="KW-0808">Transferase</keyword>
<dbReference type="PANTHER" id="PTHR21152:SF40">
    <property type="entry name" value="ALANINE--GLYOXYLATE AMINOTRANSFERASE"/>
    <property type="match status" value="1"/>
</dbReference>
<dbReference type="InterPro" id="IPR024169">
    <property type="entry name" value="SP_NH2Trfase/AEP_transaminase"/>
</dbReference>
<name>A0ABY9KZD6_9BACI</name>
<dbReference type="InterPro" id="IPR015422">
    <property type="entry name" value="PyrdxlP-dep_Trfase_small"/>
</dbReference>
<evidence type="ECO:0000256" key="2">
    <source>
        <dbReference type="ARBA" id="ARBA00009236"/>
    </source>
</evidence>
<evidence type="ECO:0000256" key="1">
    <source>
        <dbReference type="ARBA" id="ARBA00001933"/>
    </source>
</evidence>
<feature type="domain" description="Aminotransferase class V" evidence="6">
    <location>
        <begin position="28"/>
        <end position="328"/>
    </location>
</feature>
<comment type="cofactor">
    <cofactor evidence="1 5">
        <name>pyridoxal 5'-phosphate</name>
        <dbReference type="ChEBI" id="CHEBI:597326"/>
    </cofactor>
</comment>
<evidence type="ECO:0000259" key="6">
    <source>
        <dbReference type="Pfam" id="PF00266"/>
    </source>
</evidence>
<evidence type="ECO:0000313" key="8">
    <source>
        <dbReference type="Proteomes" id="UP001180087"/>
    </source>
</evidence>
<dbReference type="Proteomes" id="UP001180087">
    <property type="component" value="Chromosome"/>
</dbReference>
<reference evidence="7" key="1">
    <citation type="submission" date="2023-06" db="EMBL/GenBank/DDBJ databases">
        <title>A Treasure from Seagulls: Isolation and Description of Aciduricobacillus qingdaonensis gen. nov., sp. nov., a Rare Obligately Uric Acid-utilizing Member in the Family Bacillaceae.</title>
        <authorList>
            <person name="Liu W."/>
            <person name="Wang B."/>
        </authorList>
    </citation>
    <scope>NUCLEOTIDE SEQUENCE</scope>
    <source>
        <strain evidence="7">44XB</strain>
    </source>
</reference>
<dbReference type="Gene3D" id="3.90.1150.10">
    <property type="entry name" value="Aspartate Aminotransferase, domain 1"/>
    <property type="match status" value="1"/>
</dbReference>
<dbReference type="SUPFAM" id="SSF53383">
    <property type="entry name" value="PLP-dependent transferases"/>
    <property type="match status" value="1"/>
</dbReference>
<dbReference type="PROSITE" id="PS00595">
    <property type="entry name" value="AA_TRANSFER_CLASS_5"/>
    <property type="match status" value="1"/>
</dbReference>
<gene>
    <name evidence="7" type="ORF">QR721_05140</name>
</gene>
<keyword evidence="7" id="KW-0032">Aminotransferase</keyword>
<dbReference type="InterPro" id="IPR020578">
    <property type="entry name" value="Aminotrans_V_PyrdxlP_BS"/>
</dbReference>